<organism evidence="1 2">
    <name type="scientific">Enterocloster alcoholdehydrogenati</name>
    <dbReference type="NCBI Taxonomy" id="2547410"/>
    <lineage>
        <taxon>Bacteria</taxon>
        <taxon>Bacillati</taxon>
        <taxon>Bacillota</taxon>
        <taxon>Clostridia</taxon>
        <taxon>Lachnospirales</taxon>
        <taxon>Lachnospiraceae</taxon>
        <taxon>Enterocloster</taxon>
    </lineage>
</organism>
<sequence length="183" mass="20651">MEQEFSPRRCKDTRKPPADQCPEVAFYRCPACKALYPVTGGKDLENKQIQCCGHMAERLIPTSAASAADIMAVSYEITGGYNDNTVRVSWKSKPYGRRPEWVYLKTFTGGYLKYVSDTKRPPLAFALADTDAFCYCDEDPCLECVFRCKRGFIVYVYDPEAGLIEMPLDKMTAHWQSGGKKPV</sequence>
<evidence type="ECO:0000313" key="2">
    <source>
        <dbReference type="Proteomes" id="UP001600894"/>
    </source>
</evidence>
<protein>
    <recommendedName>
        <fullName evidence="3">Desulfoferrodoxin N-terminal domain-containing protein</fullName>
    </recommendedName>
</protein>
<name>A0ABQ0ATM0_9FIRM</name>
<evidence type="ECO:0000313" key="1">
    <source>
        <dbReference type="EMBL" id="GAA6267365.1"/>
    </source>
</evidence>
<dbReference type="EMBL" id="BAABXL010000001">
    <property type="protein sequence ID" value="GAA6267365.1"/>
    <property type="molecule type" value="Genomic_DNA"/>
</dbReference>
<dbReference type="Proteomes" id="UP001600894">
    <property type="component" value="Unassembled WGS sequence"/>
</dbReference>
<dbReference type="RefSeq" id="WP_390469086.1">
    <property type="nucleotide sequence ID" value="NZ_BAABXL010000001.1"/>
</dbReference>
<proteinExistence type="predicted"/>
<comment type="caution">
    <text evidence="1">The sequence shown here is derived from an EMBL/GenBank/DDBJ whole genome shotgun (WGS) entry which is preliminary data.</text>
</comment>
<gene>
    <name evidence="1" type="ORF">F130042H8_04250</name>
</gene>
<keyword evidence="2" id="KW-1185">Reference proteome</keyword>
<reference evidence="1 2" key="1">
    <citation type="submission" date="2024-04" db="EMBL/GenBank/DDBJ databases">
        <title>Defined microbial consortia suppress multidrug-resistant proinflammatory Enterobacteriaceae via ecological control.</title>
        <authorList>
            <person name="Furuichi M."/>
            <person name="Kawaguchi T."/>
            <person name="Pust M."/>
            <person name="Yasuma K."/>
            <person name="Plichta D."/>
            <person name="Hasegawa N."/>
            <person name="Ohya T."/>
            <person name="Bhattarai S."/>
            <person name="Sasajima S."/>
            <person name="Aoto Y."/>
            <person name="Tuganbaev T."/>
            <person name="Yaginuma M."/>
            <person name="Ueda M."/>
            <person name="Okahashi N."/>
            <person name="Amafuji K."/>
            <person name="Kiridooshi Y."/>
            <person name="Sugita K."/>
            <person name="Strazar M."/>
            <person name="Skelly A."/>
            <person name="Suda W."/>
            <person name="Hattori M."/>
            <person name="Nakamoto N."/>
            <person name="Caballero S."/>
            <person name="Norman J."/>
            <person name="Olle B."/>
            <person name="Tanoue T."/>
            <person name="Arita M."/>
            <person name="Bucci V."/>
            <person name="Atarashi K."/>
            <person name="Xavier R."/>
            <person name="Honda K."/>
        </authorList>
    </citation>
    <scope>NUCLEOTIDE SEQUENCE [LARGE SCALE GENOMIC DNA]</scope>
    <source>
        <strain evidence="2">f13</strain>
    </source>
</reference>
<evidence type="ECO:0008006" key="3">
    <source>
        <dbReference type="Google" id="ProtNLM"/>
    </source>
</evidence>
<accession>A0ABQ0ATM0</accession>